<dbReference type="KEGG" id="tpv:TP01_0258"/>
<gene>
    <name evidence="2" type="ordered locus">TP01_0258</name>
</gene>
<dbReference type="EMBL" id="AAGK01000001">
    <property type="protein sequence ID" value="EAN33502.1"/>
    <property type="molecule type" value="Genomic_DNA"/>
</dbReference>
<keyword evidence="3" id="KW-1185">Reference proteome</keyword>
<dbReference type="Proteomes" id="UP000001949">
    <property type="component" value="Unassembled WGS sequence"/>
</dbReference>
<dbReference type="InParanoid" id="Q4N956"/>
<comment type="caution">
    <text evidence="2">The sequence shown here is derived from an EMBL/GenBank/DDBJ whole genome shotgun (WGS) entry which is preliminary data.</text>
</comment>
<evidence type="ECO:0000313" key="2">
    <source>
        <dbReference type="EMBL" id="EAN33502.1"/>
    </source>
</evidence>
<evidence type="ECO:0000313" key="3">
    <source>
        <dbReference type="Proteomes" id="UP000001949"/>
    </source>
</evidence>
<feature type="compositionally biased region" description="Basic and acidic residues" evidence="1">
    <location>
        <begin position="143"/>
        <end position="155"/>
    </location>
</feature>
<proteinExistence type="predicted"/>
<dbReference type="OMA" id="NMTQDPY"/>
<dbReference type="VEuPathDB" id="PiroplasmaDB:TpMuguga_01g00258"/>
<accession>Q4N956</accession>
<dbReference type="AlphaFoldDB" id="Q4N956"/>
<organism evidence="2 3">
    <name type="scientific">Theileria parva</name>
    <name type="common">East coast fever infection agent</name>
    <dbReference type="NCBI Taxonomy" id="5875"/>
    <lineage>
        <taxon>Eukaryota</taxon>
        <taxon>Sar</taxon>
        <taxon>Alveolata</taxon>
        <taxon>Apicomplexa</taxon>
        <taxon>Aconoidasida</taxon>
        <taxon>Piroplasmida</taxon>
        <taxon>Theileriidae</taxon>
        <taxon>Theileria</taxon>
    </lineage>
</organism>
<sequence>MWNYPYENGYDIYSNCEYNLMTMKPNVNSGYGTNMSTEQGLVDPISSTFNGDYGLQNFNSCINEIVPQNKSKDDNFTEYVSNFNNLDNYQNDIAFPTKGVNYLEKDNSYNLNGINGQSNDGNNPELFFDPAEQYHTSSKHSLNGKEDNKKTDESHSNTCSLLNPNSPAVENKKNHEQDFNSVVSNSPYNYDSYTETHYDTWDKSNDKMVGPMNDTYYWDSNMLNNGYFNGLNGMTMAGYDYMGYNTNNSPNLDQYNMTQDPYTMNYMKNMMNNYISNGYNLEYGSISSPNEPFADPYIKYNNKMYNNNFSPYYNQMPLNANLNVNYNCFNKLPQLKQSSNPGLEDCNSNNNAVNQFDMLPNNFESVRKPELISLDDEALESFIYNGNIKKIDISNIDFINMSDKVWQALRGAGLFKLGNKGRAILKSKISKYLKMYPELRMRYLLSFNSFLGLHVYQEFGEPPQGNCFNWHRSDYKFNFCF</sequence>
<name>Q4N956_THEPA</name>
<dbReference type="GeneID" id="3502423"/>
<feature type="compositionally biased region" description="Polar residues" evidence="1">
    <location>
        <begin position="156"/>
        <end position="168"/>
    </location>
</feature>
<reference evidence="2 3" key="1">
    <citation type="journal article" date="2005" name="Science">
        <title>Genome sequence of Theileria parva, a bovine pathogen that transforms lymphocytes.</title>
        <authorList>
            <person name="Gardner M.J."/>
            <person name="Bishop R."/>
            <person name="Shah T."/>
            <person name="de Villiers E.P."/>
            <person name="Carlton J.M."/>
            <person name="Hall N."/>
            <person name="Ren Q."/>
            <person name="Paulsen I.T."/>
            <person name="Pain A."/>
            <person name="Berriman M."/>
            <person name="Wilson R.J.M."/>
            <person name="Sato S."/>
            <person name="Ralph S.A."/>
            <person name="Mann D.J."/>
            <person name="Xiong Z."/>
            <person name="Shallom S.J."/>
            <person name="Weidman J."/>
            <person name="Jiang L."/>
            <person name="Lynn J."/>
            <person name="Weaver B."/>
            <person name="Shoaibi A."/>
            <person name="Domingo A.R."/>
            <person name="Wasawo D."/>
            <person name="Crabtree J."/>
            <person name="Wortman J.R."/>
            <person name="Haas B."/>
            <person name="Angiuoli S.V."/>
            <person name="Creasy T.H."/>
            <person name="Lu C."/>
            <person name="Suh B."/>
            <person name="Silva J.C."/>
            <person name="Utterback T.R."/>
            <person name="Feldblyum T.V."/>
            <person name="Pertea M."/>
            <person name="Allen J."/>
            <person name="Nierman W.C."/>
            <person name="Taracha E.L.N."/>
            <person name="Salzberg S.L."/>
            <person name="White O.R."/>
            <person name="Fitzhugh H.A."/>
            <person name="Morzaria S."/>
            <person name="Venter J.C."/>
            <person name="Fraser C.M."/>
            <person name="Nene V."/>
        </authorList>
    </citation>
    <scope>NUCLEOTIDE SEQUENCE [LARGE SCALE GENOMIC DNA]</scope>
    <source>
        <strain evidence="2 3">Muguga</strain>
    </source>
</reference>
<feature type="region of interest" description="Disordered" evidence="1">
    <location>
        <begin position="134"/>
        <end position="183"/>
    </location>
</feature>
<dbReference type="RefSeq" id="XP_765785.1">
    <property type="nucleotide sequence ID" value="XM_760692.1"/>
</dbReference>
<evidence type="ECO:0000256" key="1">
    <source>
        <dbReference type="SAM" id="MobiDB-lite"/>
    </source>
</evidence>
<dbReference type="eggNOG" id="ENOG502SFCM">
    <property type="taxonomic scope" value="Eukaryota"/>
</dbReference>
<protein>
    <submittedName>
        <fullName evidence="2">Uncharacterized protein</fullName>
    </submittedName>
</protein>